<feature type="transmembrane region" description="Helical" evidence="7">
    <location>
        <begin position="212"/>
        <end position="230"/>
    </location>
</feature>
<evidence type="ECO:0000256" key="1">
    <source>
        <dbReference type="ARBA" id="ARBA00004651"/>
    </source>
</evidence>
<feature type="transmembrane region" description="Helical" evidence="7">
    <location>
        <begin position="150"/>
        <end position="171"/>
    </location>
</feature>
<evidence type="ECO:0000256" key="4">
    <source>
        <dbReference type="ARBA" id="ARBA00022692"/>
    </source>
</evidence>
<dbReference type="GO" id="GO:0005886">
    <property type="term" value="C:plasma membrane"/>
    <property type="evidence" value="ECO:0007669"/>
    <property type="project" value="UniProtKB-SubCell"/>
</dbReference>
<dbReference type="KEGG" id="jeh:EJN90_06115"/>
<feature type="transmembrane region" description="Helical" evidence="7">
    <location>
        <begin position="312"/>
        <end position="334"/>
    </location>
</feature>
<keyword evidence="5 7" id="KW-1133">Transmembrane helix</keyword>
<dbReference type="PANTHER" id="PTHR30106">
    <property type="entry name" value="INNER MEMBRANE PROTEIN YEIH-RELATED"/>
    <property type="match status" value="1"/>
</dbReference>
<accession>A0A3S9HA60</accession>
<keyword evidence="9" id="KW-1185">Reference proteome</keyword>
<evidence type="ECO:0000256" key="5">
    <source>
        <dbReference type="ARBA" id="ARBA00022989"/>
    </source>
</evidence>
<protein>
    <submittedName>
        <fullName evidence="8">Putative sulfate exporter family transporter</fullName>
    </submittedName>
</protein>
<comment type="subcellular location">
    <subcellularLocation>
        <location evidence="1">Cell membrane</location>
        <topology evidence="1">Multi-pass membrane protein</topology>
    </subcellularLocation>
</comment>
<evidence type="ECO:0000256" key="7">
    <source>
        <dbReference type="SAM" id="Phobius"/>
    </source>
</evidence>
<dbReference type="InterPro" id="IPR018383">
    <property type="entry name" value="UPF0324_pro"/>
</dbReference>
<proteinExistence type="inferred from homology"/>
<comment type="similarity">
    <text evidence="2">Belongs to the UPF0324 family.</text>
</comment>
<dbReference type="AlphaFoldDB" id="A0A3S9HA60"/>
<evidence type="ECO:0000256" key="2">
    <source>
        <dbReference type="ARBA" id="ARBA00007977"/>
    </source>
</evidence>
<feature type="transmembrane region" description="Helical" evidence="7">
    <location>
        <begin position="250"/>
        <end position="267"/>
    </location>
</feature>
<feature type="transmembrane region" description="Helical" evidence="7">
    <location>
        <begin position="117"/>
        <end position="138"/>
    </location>
</feature>
<feature type="transmembrane region" description="Helical" evidence="7">
    <location>
        <begin position="29"/>
        <end position="47"/>
    </location>
</feature>
<dbReference type="EMBL" id="CP034465">
    <property type="protein sequence ID" value="AZP04249.1"/>
    <property type="molecule type" value="Genomic_DNA"/>
</dbReference>
<name>A0A3S9HA60_9LACT</name>
<dbReference type="RefSeq" id="WP_126109475.1">
    <property type="nucleotide sequence ID" value="NZ_CP034465.1"/>
</dbReference>
<evidence type="ECO:0000313" key="8">
    <source>
        <dbReference type="EMBL" id="AZP04249.1"/>
    </source>
</evidence>
<sequence length="335" mass="35963">MLVVLLPGLLVSILISIISQFLAIYIPNLGAALIAILLGMIVGNTILTHPRLNPGTQFSEKRLLEFAIVLNGLTLDFQMMKGIGFMGLLFVFLQMTFTIIVAILLGKLFKFTKVFSLLMAAGNAVCGTAAIGTVSPVLDANSKEKGMAITTVNVVGTVLMMILPVISLLLYNNETIASSALIGGVVQSVGQVVASAKLINDDVVNLATVFKLIRVLMIAVVAIVFGRLNLEEGKGLFSETKQKDNSQSAVKIKIPWFIIGFLLLFIIRSLNILPADAIVTTKSISTQFEVTALAAIGMRVNFKDIVKEGPKVMLYGSFIGVLQVVMAISLIAFLF</sequence>
<keyword evidence="4 7" id="KW-0812">Transmembrane</keyword>
<keyword evidence="3" id="KW-1003">Cell membrane</keyword>
<dbReference type="OrthoDB" id="9811391at2"/>
<evidence type="ECO:0000256" key="3">
    <source>
        <dbReference type="ARBA" id="ARBA00022475"/>
    </source>
</evidence>
<organism evidence="8 9">
    <name type="scientific">Jeotgalibaca ciconiae</name>
    <dbReference type="NCBI Taxonomy" id="2496265"/>
    <lineage>
        <taxon>Bacteria</taxon>
        <taxon>Bacillati</taxon>
        <taxon>Bacillota</taxon>
        <taxon>Bacilli</taxon>
        <taxon>Lactobacillales</taxon>
        <taxon>Carnobacteriaceae</taxon>
        <taxon>Jeotgalibaca</taxon>
    </lineage>
</organism>
<dbReference type="Proteomes" id="UP000273326">
    <property type="component" value="Chromosome"/>
</dbReference>
<evidence type="ECO:0000313" key="9">
    <source>
        <dbReference type="Proteomes" id="UP000273326"/>
    </source>
</evidence>
<feature type="transmembrane region" description="Helical" evidence="7">
    <location>
        <begin position="83"/>
        <end position="105"/>
    </location>
</feature>
<reference evidence="9" key="1">
    <citation type="submission" date="2018-12" db="EMBL/GenBank/DDBJ databases">
        <title>Complete genome sequencing of Jeotgalibaca sp. H21T32.</title>
        <authorList>
            <person name="Bae J.-W."/>
            <person name="Lee S.-Y."/>
        </authorList>
    </citation>
    <scope>NUCLEOTIDE SEQUENCE [LARGE SCALE GENOMIC DNA]</scope>
    <source>
        <strain evidence="9">H21T32</strain>
    </source>
</reference>
<keyword evidence="6 7" id="KW-0472">Membrane</keyword>
<evidence type="ECO:0000256" key="6">
    <source>
        <dbReference type="ARBA" id="ARBA00023136"/>
    </source>
</evidence>
<dbReference type="PANTHER" id="PTHR30106:SF2">
    <property type="entry name" value="UPF0324 INNER MEMBRANE PROTEIN YEIH"/>
    <property type="match status" value="1"/>
</dbReference>
<gene>
    <name evidence="8" type="ORF">EJN90_06115</name>
</gene>
<dbReference type="Pfam" id="PF03601">
    <property type="entry name" value="Cons_hypoth698"/>
    <property type="match status" value="1"/>
</dbReference>